<accession>A0A517D5V0</accession>
<evidence type="ECO:0000313" key="1">
    <source>
        <dbReference type="EMBL" id="QDR72743.1"/>
    </source>
</evidence>
<dbReference type="RefSeq" id="WP_144227175.1">
    <property type="nucleotide sequence ID" value="NZ_CP041676.1"/>
</dbReference>
<gene>
    <name evidence="1" type="ORF">FOD75_06420</name>
</gene>
<dbReference type="Proteomes" id="UP000316394">
    <property type="component" value="Chromosome"/>
</dbReference>
<sequence length="201" mass="23018">MRNLASDQHTKGTQTYVNGGYMNLTCNYDITWHYDVAKDQVTVTNADVKLVREDPEKYADMTNGFWDSFAFVKPNATIPHEDGTYTWADEPNHSDLPGVNGDYLWSMVKNDAMAFFSQDSNRTASPYVIKYSTQTPYIATKNADGTYTLMLTLDRYRDGITAIGQPNRPVWTVDSKKVTISIPQRKTTEADYHYNQSRYYI</sequence>
<evidence type="ECO:0000313" key="2">
    <source>
        <dbReference type="Proteomes" id="UP000316394"/>
    </source>
</evidence>
<proteinExistence type="predicted"/>
<protein>
    <submittedName>
        <fullName evidence="1">Uncharacterized protein</fullName>
    </submittedName>
</protein>
<dbReference type="EMBL" id="CP041676">
    <property type="protein sequence ID" value="QDR72743.1"/>
    <property type="molecule type" value="Genomic_DNA"/>
</dbReference>
<dbReference type="AlphaFoldDB" id="A0A517D5V0"/>
<organism evidence="1 2">
    <name type="scientific">Limosilactobacillus reuteri</name>
    <name type="common">Lactobacillus reuteri</name>
    <dbReference type="NCBI Taxonomy" id="1598"/>
    <lineage>
        <taxon>Bacteria</taxon>
        <taxon>Bacillati</taxon>
        <taxon>Bacillota</taxon>
        <taxon>Bacilli</taxon>
        <taxon>Lactobacillales</taxon>
        <taxon>Lactobacillaceae</taxon>
        <taxon>Limosilactobacillus</taxon>
    </lineage>
</organism>
<name>A0A517D5V0_LIMRT</name>
<reference evidence="1 2" key="1">
    <citation type="submission" date="2019-07" db="EMBL/GenBank/DDBJ databases">
        <title>Gastrointestinal microbiota of Peromyscus leucopus, the white-footed mouse.</title>
        <authorList>
            <person name="Milovic A."/>
            <person name="Bassam K."/>
            <person name="Barbour A.G."/>
        </authorList>
    </citation>
    <scope>NUCLEOTIDE SEQUENCE [LARGE SCALE GENOMIC DNA]</scope>
    <source>
        <strain evidence="1 2">LL7</strain>
    </source>
</reference>